<dbReference type="InterPro" id="IPR036641">
    <property type="entry name" value="HPT_dom_sf"/>
</dbReference>
<dbReference type="GO" id="GO:0000155">
    <property type="term" value="F:phosphorelay sensor kinase activity"/>
    <property type="evidence" value="ECO:0007669"/>
    <property type="project" value="InterPro"/>
</dbReference>
<dbReference type="Pfam" id="PF01584">
    <property type="entry name" value="CheW"/>
    <property type="match status" value="1"/>
</dbReference>
<evidence type="ECO:0000259" key="12">
    <source>
        <dbReference type="PROSITE" id="PS50894"/>
    </source>
</evidence>
<dbReference type="PRINTS" id="PR00344">
    <property type="entry name" value="BCTRLSENSOR"/>
</dbReference>
<dbReference type="InterPro" id="IPR036061">
    <property type="entry name" value="CheW-like_dom_sf"/>
</dbReference>
<dbReference type="SUPFAM" id="SSF55874">
    <property type="entry name" value="ATPase domain of HSP90 chaperone/DNA topoisomerase II/histidine kinase"/>
    <property type="match status" value="1"/>
</dbReference>
<dbReference type="PROSITE" id="PS50851">
    <property type="entry name" value="CHEW"/>
    <property type="match status" value="1"/>
</dbReference>
<dbReference type="PANTHER" id="PTHR43395">
    <property type="entry name" value="SENSOR HISTIDINE KINASE CHEA"/>
    <property type="match status" value="1"/>
</dbReference>
<dbReference type="InterPro" id="IPR004358">
    <property type="entry name" value="Sig_transdc_His_kin-like_C"/>
</dbReference>
<feature type="domain" description="Response regulatory" evidence="10">
    <location>
        <begin position="808"/>
        <end position="924"/>
    </location>
</feature>
<keyword evidence="5 13" id="KW-0418">Kinase</keyword>
<dbReference type="Proteomes" id="UP000813215">
    <property type="component" value="Unassembled WGS sequence"/>
</dbReference>
<name>A0A9E3H6C2_9NOST</name>
<comment type="caution">
    <text evidence="13">The sequence shown here is derived from an EMBL/GenBank/DDBJ whole genome shotgun (WGS) entry which is preliminary data.</text>
</comment>
<evidence type="ECO:0000313" key="13">
    <source>
        <dbReference type="EMBL" id="MBW4431407.1"/>
    </source>
</evidence>
<feature type="domain" description="CheW-like" evidence="11">
    <location>
        <begin position="645"/>
        <end position="789"/>
    </location>
</feature>
<dbReference type="SMART" id="SM01231">
    <property type="entry name" value="H-kinase_dim"/>
    <property type="match status" value="1"/>
</dbReference>
<dbReference type="Gene3D" id="1.20.120.160">
    <property type="entry name" value="HPT domain"/>
    <property type="match status" value="2"/>
</dbReference>
<proteinExistence type="predicted"/>
<keyword evidence="4" id="KW-0808">Transferase</keyword>
<dbReference type="Pfam" id="PF02518">
    <property type="entry name" value="HATPase_c"/>
    <property type="match status" value="1"/>
</dbReference>
<dbReference type="SUPFAM" id="SSF50341">
    <property type="entry name" value="CheW-like"/>
    <property type="match status" value="1"/>
</dbReference>
<dbReference type="SUPFAM" id="SSF47226">
    <property type="entry name" value="Histidine-containing phosphotransfer domain, HPT domain"/>
    <property type="match status" value="2"/>
</dbReference>
<keyword evidence="6" id="KW-0902">Two-component regulatory system</keyword>
<dbReference type="SUPFAM" id="SSF52172">
    <property type="entry name" value="CheY-like"/>
    <property type="match status" value="1"/>
</dbReference>
<dbReference type="PROSITE" id="PS50109">
    <property type="entry name" value="HIS_KIN"/>
    <property type="match status" value="1"/>
</dbReference>
<dbReference type="Gene3D" id="2.30.30.40">
    <property type="entry name" value="SH3 Domains"/>
    <property type="match status" value="1"/>
</dbReference>
<evidence type="ECO:0000259" key="9">
    <source>
        <dbReference type="PROSITE" id="PS50109"/>
    </source>
</evidence>
<reference evidence="13" key="1">
    <citation type="submission" date="2021-05" db="EMBL/GenBank/DDBJ databases">
        <authorList>
            <person name="Pietrasiak N."/>
            <person name="Ward R."/>
            <person name="Stajich J.E."/>
            <person name="Kurbessoian T."/>
        </authorList>
    </citation>
    <scope>NUCLEOTIDE SEQUENCE</scope>
    <source>
        <strain evidence="13">HA4357-MV3</strain>
    </source>
</reference>
<dbReference type="InterPro" id="IPR011006">
    <property type="entry name" value="CheY-like_superfamily"/>
</dbReference>
<gene>
    <name evidence="13" type="ORF">KME28_06675</name>
</gene>
<dbReference type="SMART" id="SM00448">
    <property type="entry name" value="REC"/>
    <property type="match status" value="1"/>
</dbReference>
<evidence type="ECO:0000256" key="1">
    <source>
        <dbReference type="ARBA" id="ARBA00000085"/>
    </source>
</evidence>
<dbReference type="InterPro" id="IPR036890">
    <property type="entry name" value="HATPase_C_sf"/>
</dbReference>
<dbReference type="AlphaFoldDB" id="A0A9E3H6C2"/>
<dbReference type="PROSITE" id="PS50110">
    <property type="entry name" value="RESPONSE_REGULATORY"/>
    <property type="match status" value="1"/>
</dbReference>
<dbReference type="GO" id="GO:0006935">
    <property type="term" value="P:chemotaxis"/>
    <property type="evidence" value="ECO:0007669"/>
    <property type="project" value="InterPro"/>
</dbReference>
<evidence type="ECO:0000313" key="14">
    <source>
        <dbReference type="Proteomes" id="UP000813215"/>
    </source>
</evidence>
<dbReference type="InterPro" id="IPR051315">
    <property type="entry name" value="Bact_Chemotaxis_CheA"/>
</dbReference>
<dbReference type="SMART" id="SM00387">
    <property type="entry name" value="HATPase_c"/>
    <property type="match status" value="1"/>
</dbReference>
<feature type="domain" description="Histidine kinase" evidence="9">
    <location>
        <begin position="430"/>
        <end position="643"/>
    </location>
</feature>
<dbReference type="InterPro" id="IPR005467">
    <property type="entry name" value="His_kinase_dom"/>
</dbReference>
<dbReference type="InterPro" id="IPR003594">
    <property type="entry name" value="HATPase_dom"/>
</dbReference>
<evidence type="ECO:0000256" key="7">
    <source>
        <dbReference type="PROSITE-ProRule" id="PRU00110"/>
    </source>
</evidence>
<dbReference type="InterPro" id="IPR002545">
    <property type="entry name" value="CheW-lke_dom"/>
</dbReference>
<dbReference type="Pfam" id="PF01627">
    <property type="entry name" value="Hpt"/>
    <property type="match status" value="2"/>
</dbReference>
<dbReference type="InterPro" id="IPR001789">
    <property type="entry name" value="Sig_transdc_resp-reg_receiver"/>
</dbReference>
<dbReference type="SMART" id="SM00073">
    <property type="entry name" value="HPT"/>
    <property type="match status" value="2"/>
</dbReference>
<evidence type="ECO:0000256" key="2">
    <source>
        <dbReference type="ARBA" id="ARBA00012438"/>
    </source>
</evidence>
<evidence type="ECO:0000256" key="3">
    <source>
        <dbReference type="ARBA" id="ARBA00022553"/>
    </source>
</evidence>
<evidence type="ECO:0000259" key="10">
    <source>
        <dbReference type="PROSITE" id="PS50110"/>
    </source>
</evidence>
<dbReference type="FunFam" id="3.30.565.10:FF:000016">
    <property type="entry name" value="Chemotaxis protein CheA, putative"/>
    <property type="match status" value="1"/>
</dbReference>
<protein>
    <recommendedName>
        <fullName evidence="2">histidine kinase</fullName>
        <ecNumber evidence="2">2.7.13.3</ecNumber>
    </recommendedName>
</protein>
<dbReference type="PANTHER" id="PTHR43395:SF1">
    <property type="entry name" value="CHEMOTAXIS PROTEIN CHEA"/>
    <property type="match status" value="1"/>
</dbReference>
<evidence type="ECO:0000256" key="5">
    <source>
        <dbReference type="ARBA" id="ARBA00022777"/>
    </source>
</evidence>
<feature type="domain" description="HPt" evidence="12">
    <location>
        <begin position="186"/>
        <end position="290"/>
    </location>
</feature>
<keyword evidence="3 8" id="KW-0597">Phosphoprotein</keyword>
<feature type="modified residue" description="4-aspartylphosphate" evidence="8">
    <location>
        <position position="857"/>
    </location>
</feature>
<evidence type="ECO:0000256" key="4">
    <source>
        <dbReference type="ARBA" id="ARBA00022679"/>
    </source>
</evidence>
<dbReference type="InterPro" id="IPR004105">
    <property type="entry name" value="CheA-like_dim"/>
</dbReference>
<evidence type="ECO:0000256" key="8">
    <source>
        <dbReference type="PROSITE-ProRule" id="PRU00169"/>
    </source>
</evidence>
<organism evidence="13 14">
    <name type="scientific">Pelatocladus maniniholoensis HA4357-MV3</name>
    <dbReference type="NCBI Taxonomy" id="1117104"/>
    <lineage>
        <taxon>Bacteria</taxon>
        <taxon>Bacillati</taxon>
        <taxon>Cyanobacteriota</taxon>
        <taxon>Cyanophyceae</taxon>
        <taxon>Nostocales</taxon>
        <taxon>Nostocaceae</taxon>
        <taxon>Pelatocladus</taxon>
    </lineage>
</organism>
<comment type="catalytic activity">
    <reaction evidence="1">
        <text>ATP + protein L-histidine = ADP + protein N-phospho-L-histidine.</text>
        <dbReference type="EC" id="2.7.13.3"/>
    </reaction>
</comment>
<dbReference type="GO" id="GO:0005737">
    <property type="term" value="C:cytoplasm"/>
    <property type="evidence" value="ECO:0007669"/>
    <property type="project" value="InterPro"/>
</dbReference>
<dbReference type="InterPro" id="IPR008207">
    <property type="entry name" value="Sig_transdc_His_kin_Hpt_dom"/>
</dbReference>
<feature type="domain" description="HPt" evidence="12">
    <location>
        <begin position="1"/>
        <end position="107"/>
    </location>
</feature>
<dbReference type="Gene3D" id="3.30.565.10">
    <property type="entry name" value="Histidine kinase-like ATPase, C-terminal domain"/>
    <property type="match status" value="1"/>
</dbReference>
<feature type="modified residue" description="Phosphohistidine" evidence="7">
    <location>
        <position position="50"/>
    </location>
</feature>
<evidence type="ECO:0000259" key="11">
    <source>
        <dbReference type="PROSITE" id="PS50851"/>
    </source>
</evidence>
<dbReference type="EC" id="2.7.13.3" evidence="2"/>
<reference evidence="13" key="2">
    <citation type="journal article" date="2022" name="Microbiol. Resour. Announc.">
        <title>Metagenome Sequencing to Explore Phylogenomics of Terrestrial Cyanobacteria.</title>
        <authorList>
            <person name="Ward R.D."/>
            <person name="Stajich J.E."/>
            <person name="Johansen J.R."/>
            <person name="Huntemann M."/>
            <person name="Clum A."/>
            <person name="Foster B."/>
            <person name="Foster B."/>
            <person name="Roux S."/>
            <person name="Palaniappan K."/>
            <person name="Varghese N."/>
            <person name="Mukherjee S."/>
            <person name="Reddy T.B.K."/>
            <person name="Daum C."/>
            <person name="Copeland A."/>
            <person name="Chen I.A."/>
            <person name="Ivanova N.N."/>
            <person name="Kyrpides N.C."/>
            <person name="Shapiro N."/>
            <person name="Eloe-Fadrosh E.A."/>
            <person name="Pietrasiak N."/>
        </authorList>
    </citation>
    <scope>NUCLEOTIDE SEQUENCE</scope>
    <source>
        <strain evidence="13">HA4357-MV3</strain>
    </source>
</reference>
<evidence type="ECO:0000256" key="6">
    <source>
        <dbReference type="ARBA" id="ARBA00023012"/>
    </source>
</evidence>
<dbReference type="PROSITE" id="PS50894">
    <property type="entry name" value="HPT"/>
    <property type="match status" value="2"/>
</dbReference>
<dbReference type="EMBL" id="JAHHHW010000068">
    <property type="protein sequence ID" value="MBW4431407.1"/>
    <property type="molecule type" value="Genomic_DNA"/>
</dbReference>
<dbReference type="SMART" id="SM00260">
    <property type="entry name" value="CheW"/>
    <property type="match status" value="1"/>
</dbReference>
<dbReference type="CDD" id="cd00088">
    <property type="entry name" value="HPT"/>
    <property type="match status" value="2"/>
</dbReference>
<feature type="modified residue" description="Phosphohistidine" evidence="7">
    <location>
        <position position="233"/>
    </location>
</feature>
<sequence length="925" mass="103433">MFIEDEELRELYKISSEENLQKLTDGLLHLQQQPKDEVEATLEKLARIVHSLKGDSRIIGVEDVVTLSDRVEKILLSLKRQEMILTPEVSDRLYLGLDAIGFLVYEAVTGEATGVDTADILEQLMVAVAQSKPPEQELLEEVQLVITPQELVAQENQSTISTNGLKDARSPVFPTDNSNTPQTKFSFIEDEELRDIYQTTSEERLQTLAAGILHLQKQPQDEATLQQLLREAHSLKGDSRSLGVENVVTLTHQLEEILLGIKRQQMSLTPQVSDRLYQALDAIGFLVYEAVTGEATGVNTAEILDNLVGVVTPSTTPESLPVLPELSPLPTPISVKPVIQDLPPPSLGSSQPYHIDTIRVQTVHLDALITHTEELTLTKNAIAHTATAIEEMTNLWEEWKAFYNQTKVAESSSLNIDPYTERLEKTIYSLRNTIQEHNTKLDIVTGELREKIRTLRLLPLSTVFELLPRTVRDLAKQQSKQVELMISGGEITTDKRILEEIKDPLMHMIRNAIDHGIETPSEREKLGKSPVATIWLKGYQIANKIVIEIADDGRGLNIEKIKQTAFKRGLYSYKELETMTHSQIHALILAPGFSTQSFITEISGRGIGLDVVRTNIERLKGNIEIESIPTQGCTFRIQLNTSLAINNVLLFEVQGIVHALPIEFVQRTLFISPQQILIKKDCITINLDEQSIVVANLADLLELYNSPAYTQVVKFEQQNHTQQPCILIKVGEEQFGLFVDRLMQTQEVVIKPQTQLLKRVRNVSGATVLGSGKVCMILNPSDLLKSLHQQTTSVVSAKQRKIVKTKPVILLVEDSIPVRTQEKRLLEKAGYEVVIAEDGLDGYNKLQTRKFDAIISDVEMPNLDGLSLTAKIRQHSEYQTLPIILVTTLASEADKTRGADVGANAYIIKSNFNQDVLLEILGRLI</sequence>
<dbReference type="Pfam" id="PF00072">
    <property type="entry name" value="Response_reg"/>
    <property type="match status" value="1"/>
</dbReference>
<accession>A0A9E3H6C2</accession>
<dbReference type="Gene3D" id="3.40.50.2300">
    <property type="match status" value="1"/>
</dbReference>